<dbReference type="PANTHER" id="PTHR33385">
    <property type="entry name" value="PROTEIN XRI1"/>
    <property type="match status" value="1"/>
</dbReference>
<proteinExistence type="predicted"/>
<gene>
    <name evidence="2" type="ORF">Taro_031132</name>
</gene>
<sequence length="299" mass="32987">MSVPRDVNGPGPGGRPDMSNCLWDEVNNNDDDLLYMLGEHTPVKDCADFDYLISDNGEYASLILIQERNSDKGKDGVEESVESSQQKRRRMLQFNSDDADSISMELSSAFIKSKIGDSFMEEGVNNENMQWVSGFLDGQEGLDQSSEHWLASCFNENEIHFSSDEINISGTSDDHADISEQCNVVLHKETVTAPAMVSTTPCSKFKGQKSYIRTPTKMTSSVAYPFALIKPCGVQGDVTLKDINQRIHAPVLLKTEDAKNEDSSDCYPMSAFSGKPVVVKTKIRTEGGKGSITIMRTRG</sequence>
<accession>A0A843VR22</accession>
<feature type="region of interest" description="Disordered" evidence="1">
    <location>
        <begin position="1"/>
        <end position="20"/>
    </location>
</feature>
<dbReference type="InterPro" id="IPR039933">
    <property type="entry name" value="XRI1"/>
</dbReference>
<evidence type="ECO:0000256" key="1">
    <source>
        <dbReference type="SAM" id="MobiDB-lite"/>
    </source>
</evidence>
<comment type="caution">
    <text evidence="2">The sequence shown here is derived from an EMBL/GenBank/DDBJ whole genome shotgun (WGS) entry which is preliminary data.</text>
</comment>
<dbReference type="AlphaFoldDB" id="A0A843VR22"/>
<dbReference type="Proteomes" id="UP000652761">
    <property type="component" value="Unassembled WGS sequence"/>
</dbReference>
<evidence type="ECO:0000313" key="3">
    <source>
        <dbReference type="Proteomes" id="UP000652761"/>
    </source>
</evidence>
<evidence type="ECO:0000313" key="2">
    <source>
        <dbReference type="EMBL" id="MQL98425.1"/>
    </source>
</evidence>
<name>A0A843VR22_COLES</name>
<dbReference type="GO" id="GO:0007143">
    <property type="term" value="P:female meiotic nuclear division"/>
    <property type="evidence" value="ECO:0007669"/>
    <property type="project" value="InterPro"/>
</dbReference>
<reference evidence="2" key="1">
    <citation type="submission" date="2017-07" db="EMBL/GenBank/DDBJ databases">
        <title>Taro Niue Genome Assembly and Annotation.</title>
        <authorList>
            <person name="Atibalentja N."/>
            <person name="Keating K."/>
            <person name="Fields C.J."/>
        </authorList>
    </citation>
    <scope>NUCLEOTIDE SEQUENCE</scope>
    <source>
        <strain evidence="2">Niue_2</strain>
        <tissue evidence="2">Leaf</tissue>
    </source>
</reference>
<dbReference type="GO" id="GO:0007140">
    <property type="term" value="P:male meiotic nuclear division"/>
    <property type="evidence" value="ECO:0007669"/>
    <property type="project" value="InterPro"/>
</dbReference>
<keyword evidence="3" id="KW-1185">Reference proteome</keyword>
<organism evidence="2 3">
    <name type="scientific">Colocasia esculenta</name>
    <name type="common">Wild taro</name>
    <name type="synonym">Arum esculentum</name>
    <dbReference type="NCBI Taxonomy" id="4460"/>
    <lineage>
        <taxon>Eukaryota</taxon>
        <taxon>Viridiplantae</taxon>
        <taxon>Streptophyta</taxon>
        <taxon>Embryophyta</taxon>
        <taxon>Tracheophyta</taxon>
        <taxon>Spermatophyta</taxon>
        <taxon>Magnoliopsida</taxon>
        <taxon>Liliopsida</taxon>
        <taxon>Araceae</taxon>
        <taxon>Aroideae</taxon>
        <taxon>Colocasieae</taxon>
        <taxon>Colocasia</taxon>
    </lineage>
</organism>
<dbReference type="PANTHER" id="PTHR33385:SF4">
    <property type="entry name" value="PROTEIN XRI1"/>
    <property type="match status" value="1"/>
</dbReference>
<protein>
    <recommendedName>
        <fullName evidence="4">Protein XRI1</fullName>
    </recommendedName>
</protein>
<dbReference type="EMBL" id="NMUH01002186">
    <property type="protein sequence ID" value="MQL98425.1"/>
    <property type="molecule type" value="Genomic_DNA"/>
</dbReference>
<evidence type="ECO:0008006" key="4">
    <source>
        <dbReference type="Google" id="ProtNLM"/>
    </source>
</evidence>
<dbReference type="OrthoDB" id="1913204at2759"/>